<feature type="transmembrane region" description="Helical" evidence="1">
    <location>
        <begin position="98"/>
        <end position="119"/>
    </location>
</feature>
<gene>
    <name evidence="2" type="ORF">ROI90_16115</name>
</gene>
<keyword evidence="1" id="KW-1133">Transmembrane helix</keyword>
<comment type="caution">
    <text evidence="2">The sequence shown here is derived from an EMBL/GenBank/DDBJ whole genome shotgun (WGS) entry which is preliminary data.</text>
</comment>
<feature type="transmembrane region" description="Helical" evidence="1">
    <location>
        <begin position="27"/>
        <end position="44"/>
    </location>
</feature>
<organism evidence="2 3">
    <name type="scientific">Hymenobacter endophyticus</name>
    <dbReference type="NCBI Taxonomy" id="3076335"/>
    <lineage>
        <taxon>Bacteria</taxon>
        <taxon>Pseudomonadati</taxon>
        <taxon>Bacteroidota</taxon>
        <taxon>Cytophagia</taxon>
        <taxon>Cytophagales</taxon>
        <taxon>Hymenobacteraceae</taxon>
        <taxon>Hymenobacter</taxon>
    </lineage>
</organism>
<sequence length="120" mass="13574">MMNWLDTQAVRLWRFGQDTVRPAVPRAAWLLAGIAVFCVLNLLFEQEIWPHHPQTGVWFGVTFIGCVMSLPWLAAYAAARVAWEITGWWKVVWQLATWGLYAAATVSALLFLILCTVALL</sequence>
<reference evidence="2 3" key="1">
    <citation type="submission" date="2023-10" db="EMBL/GenBank/DDBJ databases">
        <title>Hymenobacter endophyticus sp. nov., an isolate from the leaf tissues of wheat.</title>
        <authorList>
            <person name="Dai Y."/>
        </authorList>
    </citation>
    <scope>NUCLEOTIDE SEQUENCE [LARGE SCALE GENOMIC DNA]</scope>
    <source>
        <strain evidence="2 3">ZK17L-C2</strain>
    </source>
</reference>
<evidence type="ECO:0000313" key="2">
    <source>
        <dbReference type="EMBL" id="MDU0371930.1"/>
    </source>
</evidence>
<evidence type="ECO:0000313" key="3">
    <source>
        <dbReference type="Proteomes" id="UP001250698"/>
    </source>
</evidence>
<proteinExistence type="predicted"/>
<accession>A0ABU3TKP8</accession>
<keyword evidence="1" id="KW-0472">Membrane</keyword>
<dbReference type="Proteomes" id="UP001250698">
    <property type="component" value="Unassembled WGS sequence"/>
</dbReference>
<keyword evidence="3" id="KW-1185">Reference proteome</keyword>
<dbReference type="EMBL" id="JAWDJT010000011">
    <property type="protein sequence ID" value="MDU0371930.1"/>
    <property type="molecule type" value="Genomic_DNA"/>
</dbReference>
<protein>
    <recommendedName>
        <fullName evidence="4">Transmembrane protein</fullName>
    </recommendedName>
</protein>
<name>A0ABU3TKP8_9BACT</name>
<evidence type="ECO:0000256" key="1">
    <source>
        <dbReference type="SAM" id="Phobius"/>
    </source>
</evidence>
<dbReference type="RefSeq" id="WP_315999388.1">
    <property type="nucleotide sequence ID" value="NZ_JAWDJT010000011.1"/>
</dbReference>
<feature type="transmembrane region" description="Helical" evidence="1">
    <location>
        <begin position="56"/>
        <end position="78"/>
    </location>
</feature>
<keyword evidence="1" id="KW-0812">Transmembrane</keyword>
<evidence type="ECO:0008006" key="4">
    <source>
        <dbReference type="Google" id="ProtNLM"/>
    </source>
</evidence>